<sequence>MHFSFTLLSLLFVLFHAHAQIDTGTTRPLWLNANCIKKDDSNMSLRKNVYDREAYETIQAWSTCSSDSFPTVNFNKYLLLNVTYSYSGCEQKIDRKMLYSIDHINKKLTLYLIVYEKGVCRPSFYKNDIFPIPVIPDSYRIEIHKPDKAPVEIIPAEE</sequence>
<feature type="signal peptide" evidence="1">
    <location>
        <begin position="1"/>
        <end position="19"/>
    </location>
</feature>
<dbReference type="EMBL" id="CP000383">
    <property type="protein sequence ID" value="ABG57715.1"/>
    <property type="molecule type" value="Genomic_DNA"/>
</dbReference>
<evidence type="ECO:0000313" key="3">
    <source>
        <dbReference type="Proteomes" id="UP000001822"/>
    </source>
</evidence>
<accession>A0A6N4SN52</accession>
<dbReference type="KEGG" id="chu:CHU_0425"/>
<evidence type="ECO:0000256" key="1">
    <source>
        <dbReference type="SAM" id="SignalP"/>
    </source>
</evidence>
<dbReference type="Proteomes" id="UP000001822">
    <property type="component" value="Chromosome"/>
</dbReference>
<dbReference type="AlphaFoldDB" id="A0A6N4SN52"/>
<gene>
    <name evidence="2" type="ordered locus">CHU_0425</name>
</gene>
<name>A0A6N4SN52_CYTH3</name>
<organism evidence="2 3">
    <name type="scientific">Cytophaga hutchinsonii (strain ATCC 33406 / DSM 1761 / CIP 103989 / NBRC 15051 / NCIMB 9469 / D465)</name>
    <dbReference type="NCBI Taxonomy" id="269798"/>
    <lineage>
        <taxon>Bacteria</taxon>
        <taxon>Pseudomonadati</taxon>
        <taxon>Bacteroidota</taxon>
        <taxon>Cytophagia</taxon>
        <taxon>Cytophagales</taxon>
        <taxon>Cytophagaceae</taxon>
        <taxon>Cytophaga</taxon>
    </lineage>
</organism>
<protein>
    <submittedName>
        <fullName evidence="2">Uncharacterized protein</fullName>
    </submittedName>
</protein>
<evidence type="ECO:0000313" key="2">
    <source>
        <dbReference type="EMBL" id="ABG57715.1"/>
    </source>
</evidence>
<keyword evidence="1" id="KW-0732">Signal</keyword>
<feature type="chain" id="PRO_5026964593" evidence="1">
    <location>
        <begin position="20"/>
        <end position="158"/>
    </location>
</feature>
<reference evidence="2 3" key="1">
    <citation type="journal article" date="2007" name="Appl. Environ. Microbiol.">
        <title>Genome sequence of the cellulolytic gliding bacterium Cytophaga hutchinsonii.</title>
        <authorList>
            <person name="Xie G."/>
            <person name="Bruce D.C."/>
            <person name="Challacombe J.F."/>
            <person name="Chertkov O."/>
            <person name="Detter J.C."/>
            <person name="Gilna P."/>
            <person name="Han C.S."/>
            <person name="Lucas S."/>
            <person name="Misra M."/>
            <person name="Myers G.L."/>
            <person name="Richardson P."/>
            <person name="Tapia R."/>
            <person name="Thayer N."/>
            <person name="Thompson L.S."/>
            <person name="Brettin T.S."/>
            <person name="Henrissat B."/>
            <person name="Wilson D.B."/>
            <person name="McBride M.J."/>
        </authorList>
    </citation>
    <scope>NUCLEOTIDE SEQUENCE [LARGE SCALE GENOMIC DNA]</scope>
    <source>
        <strain evidence="3">ATCC 33406 / DSM 1761 / CIP 103989 / NBRC 15051 / NCIMB 9469 / D465</strain>
    </source>
</reference>
<dbReference type="RefSeq" id="WP_011583831.1">
    <property type="nucleotide sequence ID" value="NC_008255.1"/>
</dbReference>
<proteinExistence type="predicted"/>
<keyword evidence="3" id="KW-1185">Reference proteome</keyword>